<evidence type="ECO:0000313" key="2">
    <source>
        <dbReference type="Proteomes" id="UP000077177"/>
    </source>
</evidence>
<dbReference type="Pfam" id="PF16022">
    <property type="entry name" value="DUF4783"/>
    <property type="match status" value="1"/>
</dbReference>
<dbReference type="EMBL" id="CP011390">
    <property type="protein sequence ID" value="ANE53630.1"/>
    <property type="molecule type" value="Genomic_DNA"/>
</dbReference>
<gene>
    <name evidence="1" type="ORF">SY85_20470</name>
</gene>
<dbReference type="RefSeq" id="WP_066410028.1">
    <property type="nucleotide sequence ID" value="NZ_CP011390.1"/>
</dbReference>
<accession>A0A172U2T3</accession>
<dbReference type="Gene3D" id="3.10.450.50">
    <property type="match status" value="1"/>
</dbReference>
<evidence type="ECO:0008006" key="3">
    <source>
        <dbReference type="Google" id="ProtNLM"/>
    </source>
</evidence>
<dbReference type="AlphaFoldDB" id="A0A172U2T3"/>
<sequence>MSAFAPVSEKTTPTSITKPVSGLDEVISALRTGNATELAKYVDDNIEITLPDKTDTYSRAQAIMVLQDFFANNGVRSFEIKFKGDGSGGSQFCIGTLQTKAGAYRTTILMKTKNGRQLVKQIQFQSI</sequence>
<keyword evidence="2" id="KW-1185">Reference proteome</keyword>
<evidence type="ECO:0000313" key="1">
    <source>
        <dbReference type="EMBL" id="ANE53630.1"/>
    </source>
</evidence>
<dbReference type="Proteomes" id="UP000077177">
    <property type="component" value="Chromosome"/>
</dbReference>
<reference evidence="1 2" key="2">
    <citation type="journal article" date="2016" name="Int. J. Syst. Evol. Microbiol.">
        <title>Flavisolibacter tropicus sp. nov., isolated from tropical soil.</title>
        <authorList>
            <person name="Lee J.J."/>
            <person name="Kang M.S."/>
            <person name="Kim G.S."/>
            <person name="Lee C.S."/>
            <person name="Lim S."/>
            <person name="Lee J."/>
            <person name="Roh S.H."/>
            <person name="Kang H."/>
            <person name="Ha J.M."/>
            <person name="Bae S."/>
            <person name="Jung H.Y."/>
            <person name="Kim M.K."/>
        </authorList>
    </citation>
    <scope>NUCLEOTIDE SEQUENCE [LARGE SCALE GENOMIC DNA]</scope>
    <source>
        <strain evidence="1 2">LCS9</strain>
    </source>
</reference>
<dbReference type="InterPro" id="IPR031977">
    <property type="entry name" value="DUF4783"/>
</dbReference>
<organism evidence="1 2">
    <name type="scientific">Flavisolibacter tropicus</name>
    <dbReference type="NCBI Taxonomy" id="1492898"/>
    <lineage>
        <taxon>Bacteria</taxon>
        <taxon>Pseudomonadati</taxon>
        <taxon>Bacteroidota</taxon>
        <taxon>Chitinophagia</taxon>
        <taxon>Chitinophagales</taxon>
        <taxon>Chitinophagaceae</taxon>
        <taxon>Flavisolibacter</taxon>
    </lineage>
</organism>
<proteinExistence type="predicted"/>
<reference evidence="2" key="1">
    <citation type="submission" date="2015-01" db="EMBL/GenBank/DDBJ databases">
        <title>Flavisolibacter sp./LCS9/ whole genome sequencing.</title>
        <authorList>
            <person name="Kim M.K."/>
            <person name="Srinivasan S."/>
            <person name="Lee J.-J."/>
        </authorList>
    </citation>
    <scope>NUCLEOTIDE SEQUENCE [LARGE SCALE GENOMIC DNA]</scope>
    <source>
        <strain evidence="2">LCS9</strain>
    </source>
</reference>
<dbReference type="KEGG" id="fla:SY85_20470"/>
<name>A0A172U2T3_9BACT</name>
<protein>
    <recommendedName>
        <fullName evidence="3">DUF4783 domain-containing protein</fullName>
    </recommendedName>
</protein>
<dbReference type="STRING" id="1492898.SY85_20470"/>